<dbReference type="SUPFAM" id="SSF52047">
    <property type="entry name" value="RNI-like"/>
    <property type="match status" value="1"/>
</dbReference>
<organism evidence="4 5">
    <name type="scientific">Patella caerulea</name>
    <name type="common">Rayed Mediterranean limpet</name>
    <dbReference type="NCBI Taxonomy" id="87958"/>
    <lineage>
        <taxon>Eukaryota</taxon>
        <taxon>Metazoa</taxon>
        <taxon>Spiralia</taxon>
        <taxon>Lophotrochozoa</taxon>
        <taxon>Mollusca</taxon>
        <taxon>Gastropoda</taxon>
        <taxon>Patellogastropoda</taxon>
        <taxon>Patelloidea</taxon>
        <taxon>Patellidae</taxon>
        <taxon>Patella</taxon>
    </lineage>
</organism>
<dbReference type="GO" id="GO:0005509">
    <property type="term" value="F:calcium ion binding"/>
    <property type="evidence" value="ECO:0007669"/>
    <property type="project" value="InterPro"/>
</dbReference>
<dbReference type="PROSITE" id="PS00018">
    <property type="entry name" value="EF_HAND_1"/>
    <property type="match status" value="1"/>
</dbReference>
<dbReference type="EMBL" id="JAZGQO010000007">
    <property type="protein sequence ID" value="KAK6181048.1"/>
    <property type="molecule type" value="Genomic_DNA"/>
</dbReference>
<feature type="region of interest" description="Disordered" evidence="2">
    <location>
        <begin position="22"/>
        <end position="70"/>
    </location>
</feature>
<comment type="caution">
    <text evidence="4">The sequence shown here is derived from an EMBL/GenBank/DDBJ whole genome shotgun (WGS) entry which is preliminary data.</text>
</comment>
<sequence length="620" mass="70052">MADITMEPKQSEAVDLVLEQPEEETFIKDIENSAGGEITTDNPDNSQRENNTSHNKNDNTVPEDNGVSNNETISHTFQRVQRTSSARTKNTLSCKSAKFSRMLLSHGGADTESQNELMKNILITQFDNYNLEYDSDDDTEDNVFSVTDSDRVEYPDEDDADYDTDLEMDIDKWLDDEKRHIGSDLTGEKRYIASCEVAGVVPASYFVRHIQENDVCMRFHGLGPQGVRAMCVPLKMNSKIEKLDLEGNDIEEDGCVCLSDMLRENIYITKLVLSNNRIGNDGVITLCDILKRNDAVTTLDISGNELSDASAVQISEMLQKNATIKHLLLSHNQFEEKAAECFNEALSVNEALESLDLSWNRFRTRGAVCIAEGVQENYGLRCLNLCMNGFGLDGACCMGKALKVNRTLQELDMCFNRIPDKGIEEIAIGLQTNDVLKSLKIGSNQFGGDSALFLLKSIDKNDSSALNYLELLNVEVTEEFMDLKKMLEAERQLKILHGGLVCDDTYNIPTSWRLDDAVESWMSKNPMSILKKYIMESGYRLIDFFKDFDKDGNMYITKDELTKGLETANINITGTQIQELVQQLDKDKNGKIDFAELIEGDKEYREMQRKILKQKIEEHK</sequence>
<evidence type="ECO:0000256" key="2">
    <source>
        <dbReference type="SAM" id="MobiDB-lite"/>
    </source>
</evidence>
<dbReference type="SUPFAM" id="SSF47473">
    <property type="entry name" value="EF-hand"/>
    <property type="match status" value="1"/>
</dbReference>
<dbReference type="PROSITE" id="PS50222">
    <property type="entry name" value="EF_HAND_2"/>
    <property type="match status" value="2"/>
</dbReference>
<dbReference type="Gene3D" id="1.10.238.10">
    <property type="entry name" value="EF-hand"/>
    <property type="match status" value="1"/>
</dbReference>
<evidence type="ECO:0000256" key="1">
    <source>
        <dbReference type="ARBA" id="ARBA00022837"/>
    </source>
</evidence>
<reference evidence="4 5" key="1">
    <citation type="submission" date="2024-01" db="EMBL/GenBank/DDBJ databases">
        <title>The genome of the rayed Mediterranean limpet Patella caerulea (Linnaeus, 1758).</title>
        <authorList>
            <person name="Anh-Thu Weber A."/>
            <person name="Halstead-Nussloch G."/>
        </authorList>
    </citation>
    <scope>NUCLEOTIDE SEQUENCE [LARGE SCALE GENOMIC DNA]</scope>
    <source>
        <strain evidence="4">AATW-2023a</strain>
        <tissue evidence="4">Whole specimen</tissue>
    </source>
</reference>
<feature type="domain" description="EF-hand" evidence="3">
    <location>
        <begin position="572"/>
        <end position="607"/>
    </location>
</feature>
<dbReference type="PANTHER" id="PTHR24114">
    <property type="entry name" value="LEUCINE RICH REPEAT FAMILY PROTEIN"/>
    <property type="match status" value="1"/>
</dbReference>
<evidence type="ECO:0000313" key="5">
    <source>
        <dbReference type="Proteomes" id="UP001347796"/>
    </source>
</evidence>
<feature type="domain" description="EF-hand" evidence="3">
    <location>
        <begin position="540"/>
        <end position="571"/>
    </location>
</feature>
<dbReference type="Gene3D" id="3.80.10.10">
    <property type="entry name" value="Ribonuclease Inhibitor"/>
    <property type="match status" value="2"/>
</dbReference>
<gene>
    <name evidence="4" type="ORF">SNE40_008987</name>
</gene>
<feature type="compositionally biased region" description="Polar residues" evidence="2">
    <location>
        <begin position="39"/>
        <end position="70"/>
    </location>
</feature>
<dbReference type="InterPro" id="IPR052394">
    <property type="entry name" value="LRR-containing"/>
</dbReference>
<keyword evidence="1" id="KW-0106">Calcium</keyword>
<accession>A0AAN8PRE0</accession>
<evidence type="ECO:0000313" key="4">
    <source>
        <dbReference type="EMBL" id="KAK6181048.1"/>
    </source>
</evidence>
<name>A0AAN8PRE0_PATCE</name>
<dbReference type="InterPro" id="IPR001611">
    <property type="entry name" value="Leu-rich_rpt"/>
</dbReference>
<dbReference type="InterPro" id="IPR002048">
    <property type="entry name" value="EF_hand_dom"/>
</dbReference>
<dbReference type="SMART" id="SM00054">
    <property type="entry name" value="EFh"/>
    <property type="match status" value="2"/>
</dbReference>
<dbReference type="PANTHER" id="PTHR24114:SF2">
    <property type="entry name" value="F-BOX DOMAIN-CONTAINING PROTEIN-RELATED"/>
    <property type="match status" value="1"/>
</dbReference>
<dbReference type="AlphaFoldDB" id="A0AAN8PRE0"/>
<evidence type="ECO:0000259" key="3">
    <source>
        <dbReference type="PROSITE" id="PS50222"/>
    </source>
</evidence>
<dbReference type="InterPro" id="IPR032675">
    <property type="entry name" value="LRR_dom_sf"/>
</dbReference>
<dbReference type="InterPro" id="IPR018247">
    <property type="entry name" value="EF_Hand_1_Ca_BS"/>
</dbReference>
<dbReference type="CDD" id="cd00051">
    <property type="entry name" value="EFh"/>
    <property type="match status" value="1"/>
</dbReference>
<proteinExistence type="predicted"/>
<protein>
    <recommendedName>
        <fullName evidence="3">EF-hand domain-containing protein</fullName>
    </recommendedName>
</protein>
<dbReference type="SMART" id="SM00368">
    <property type="entry name" value="LRR_RI"/>
    <property type="match status" value="7"/>
</dbReference>
<dbReference type="Pfam" id="PF13516">
    <property type="entry name" value="LRR_6"/>
    <property type="match status" value="5"/>
</dbReference>
<dbReference type="Proteomes" id="UP001347796">
    <property type="component" value="Unassembled WGS sequence"/>
</dbReference>
<dbReference type="InterPro" id="IPR011992">
    <property type="entry name" value="EF-hand-dom_pair"/>
</dbReference>
<keyword evidence="5" id="KW-1185">Reference proteome</keyword>
<dbReference type="Pfam" id="PF13499">
    <property type="entry name" value="EF-hand_7"/>
    <property type="match status" value="1"/>
</dbReference>